<dbReference type="GO" id="GO:0009882">
    <property type="term" value="F:blue light photoreceptor activity"/>
    <property type="evidence" value="ECO:0007669"/>
    <property type="project" value="InterPro"/>
</dbReference>
<dbReference type="SMART" id="SM01034">
    <property type="entry name" value="BLUF"/>
    <property type="match status" value="1"/>
</dbReference>
<dbReference type="GO" id="GO:0071949">
    <property type="term" value="F:FAD binding"/>
    <property type="evidence" value="ECO:0007669"/>
    <property type="project" value="InterPro"/>
</dbReference>
<evidence type="ECO:0000259" key="1">
    <source>
        <dbReference type="PROSITE" id="PS50925"/>
    </source>
</evidence>
<dbReference type="Gene3D" id="3.30.70.100">
    <property type="match status" value="1"/>
</dbReference>
<comment type="caution">
    <text evidence="2">The sequence shown here is derived from an EMBL/GenBank/DDBJ whole genome shotgun (WGS) entry which is preliminary data.</text>
</comment>
<evidence type="ECO:0000313" key="3">
    <source>
        <dbReference type="Proteomes" id="UP000009881"/>
    </source>
</evidence>
<dbReference type="Proteomes" id="UP000009881">
    <property type="component" value="Unassembled WGS sequence"/>
</dbReference>
<keyword evidence="3" id="KW-1185">Reference proteome</keyword>
<dbReference type="SUPFAM" id="SSF54975">
    <property type="entry name" value="Acylphosphatase/BLUF domain-like"/>
    <property type="match status" value="1"/>
</dbReference>
<dbReference type="InterPro" id="IPR036046">
    <property type="entry name" value="Acylphosphatase-like_dom_sf"/>
</dbReference>
<sequence length="148" mass="16359">MNLHQIVYYSRNTVGGDTRSMLQGLRDIVSVSQKNNSRDGITGALIFDKTWFLQVLEGDVTAITRTYDRIAKDARHGEVTLMKKEPISERRFADWSMGGTMRSPEMQEIFLNHGIAGAIDPTKLDAGTVVALAQDLKAFEAGRKASVA</sequence>
<accession>K9GNQ3</accession>
<organism evidence="2 3">
    <name type="scientific">Caenispirillum salinarum AK4</name>
    <dbReference type="NCBI Taxonomy" id="1238182"/>
    <lineage>
        <taxon>Bacteria</taxon>
        <taxon>Pseudomonadati</taxon>
        <taxon>Pseudomonadota</taxon>
        <taxon>Alphaproteobacteria</taxon>
        <taxon>Rhodospirillales</taxon>
        <taxon>Novispirillaceae</taxon>
        <taxon>Caenispirillum</taxon>
    </lineage>
</organism>
<proteinExistence type="predicted"/>
<dbReference type="AlphaFoldDB" id="K9GNQ3"/>
<feature type="domain" description="BLUF" evidence="1">
    <location>
        <begin position="3"/>
        <end position="98"/>
    </location>
</feature>
<dbReference type="eggNOG" id="COG3804">
    <property type="taxonomic scope" value="Bacteria"/>
</dbReference>
<evidence type="ECO:0000313" key="2">
    <source>
        <dbReference type="EMBL" id="EKV27580.1"/>
    </source>
</evidence>
<dbReference type="EMBL" id="ANHY01000019">
    <property type="protein sequence ID" value="EKV27580.1"/>
    <property type="molecule type" value="Genomic_DNA"/>
</dbReference>
<dbReference type="InterPro" id="IPR007024">
    <property type="entry name" value="BLUF_domain"/>
</dbReference>
<gene>
    <name evidence="2" type="ORF">C882_1426</name>
</gene>
<reference evidence="2 3" key="1">
    <citation type="journal article" date="2013" name="Genome Announc.">
        <title>Draft Genome Sequence of an Alphaproteobacterium, Caenispirillum salinarum AK4(T), Isolated from a Solar Saltern.</title>
        <authorList>
            <person name="Khatri I."/>
            <person name="Singh A."/>
            <person name="Korpole S."/>
            <person name="Pinnaka A.K."/>
            <person name="Subramanian S."/>
        </authorList>
    </citation>
    <scope>NUCLEOTIDE SEQUENCE [LARGE SCALE GENOMIC DNA]</scope>
    <source>
        <strain evidence="2 3">AK4</strain>
    </source>
</reference>
<dbReference type="PATRIC" id="fig|1238182.3.peg.3640"/>
<dbReference type="STRING" id="1238182.C882_1426"/>
<dbReference type="RefSeq" id="WP_009542082.1">
    <property type="nucleotide sequence ID" value="NZ_ANHY01000019.1"/>
</dbReference>
<name>K9GNQ3_9PROT</name>
<protein>
    <recommendedName>
        <fullName evidence="1">BLUF domain-containing protein</fullName>
    </recommendedName>
</protein>
<dbReference type="PROSITE" id="PS50925">
    <property type="entry name" value="BLUF"/>
    <property type="match status" value="1"/>
</dbReference>
<dbReference type="Pfam" id="PF04940">
    <property type="entry name" value="BLUF"/>
    <property type="match status" value="1"/>
</dbReference>